<reference evidence="1 2" key="1">
    <citation type="submission" date="2024-08" db="EMBL/GenBank/DDBJ databases">
        <authorList>
            <person name="Lu H."/>
        </authorList>
    </citation>
    <scope>NUCLEOTIDE SEQUENCE [LARGE SCALE GENOMIC DNA]</scope>
    <source>
        <strain evidence="1 2">LKC17W</strain>
    </source>
</reference>
<gene>
    <name evidence="1" type="ORF">ACG0Z3_23185</name>
</gene>
<evidence type="ECO:0000313" key="2">
    <source>
        <dbReference type="Proteomes" id="UP001606301"/>
    </source>
</evidence>
<protein>
    <submittedName>
        <fullName evidence="1">Transposase</fullName>
    </submittedName>
</protein>
<feature type="non-terminal residue" evidence="1">
    <location>
        <position position="92"/>
    </location>
</feature>
<comment type="caution">
    <text evidence="1">The sequence shown here is derived from an EMBL/GenBank/DDBJ whole genome shotgun (WGS) entry which is preliminary data.</text>
</comment>
<proteinExistence type="predicted"/>
<dbReference type="EMBL" id="JBIGHW010000054">
    <property type="protein sequence ID" value="MFG6443593.1"/>
    <property type="molecule type" value="Genomic_DNA"/>
</dbReference>
<dbReference type="RefSeq" id="WP_394402419.1">
    <property type="nucleotide sequence ID" value="NZ_JBIGHW010000054.1"/>
</dbReference>
<organism evidence="1 2">
    <name type="scientific">Pelomonas margarita</name>
    <dbReference type="NCBI Taxonomy" id="3299031"/>
    <lineage>
        <taxon>Bacteria</taxon>
        <taxon>Pseudomonadati</taxon>
        <taxon>Pseudomonadota</taxon>
        <taxon>Betaproteobacteria</taxon>
        <taxon>Burkholderiales</taxon>
        <taxon>Sphaerotilaceae</taxon>
        <taxon>Roseateles</taxon>
    </lineage>
</organism>
<accession>A0ABW7FQG0</accession>
<name>A0ABW7FQG0_9BURK</name>
<dbReference type="Proteomes" id="UP001606301">
    <property type="component" value="Unassembled WGS sequence"/>
</dbReference>
<evidence type="ECO:0000313" key="1">
    <source>
        <dbReference type="EMBL" id="MFG6443593.1"/>
    </source>
</evidence>
<sequence>MLRMSSEAATAIDLTSLPTEVAALIERLQQQAKADAQELARRGSELTLAQAKIDKLNFELARLRRWQFDAKTEAMTAAQRLLFAEALAEDEA</sequence>
<keyword evidence="2" id="KW-1185">Reference proteome</keyword>